<evidence type="ECO:0000256" key="1">
    <source>
        <dbReference type="ARBA" id="ARBA00022729"/>
    </source>
</evidence>
<evidence type="ECO:0000256" key="2">
    <source>
        <dbReference type="SAM" id="SignalP"/>
    </source>
</evidence>
<gene>
    <name evidence="4" type="ORF">SAMN04488136_10173</name>
</gene>
<sequence length="190" mass="20654">MKLAKILLILCSPLLLGGCAGVLFAGAATTANIVTDPRTTQEIWDDNNIELQIAGIANKAPFAEKTRITASSYNGVVILIGQSSEQDLLSEFEQKARKVKGVKKVYNEVHIKEPISLGEISHDSWLTTKVKSSLLANSELTGIKIKVITEDSEVFLLGYVSHKHADMAADIARNISGVKRVVKAFQYGDE</sequence>
<dbReference type="InterPro" id="IPR051686">
    <property type="entry name" value="Lipoprotein_DolP"/>
</dbReference>
<feature type="domain" description="BON" evidence="3">
    <location>
        <begin position="122"/>
        <end position="189"/>
    </location>
</feature>
<dbReference type="PANTHER" id="PTHR34606:SF4">
    <property type="entry name" value="OUTER MEMBRANE LIPOPROTEIN DOLP"/>
    <property type="match status" value="1"/>
</dbReference>
<dbReference type="AlphaFoldDB" id="A0A1G7VZF6"/>
<keyword evidence="1 2" id="KW-0732">Signal</keyword>
<dbReference type="PROSITE" id="PS51257">
    <property type="entry name" value="PROKAR_LIPOPROTEIN"/>
    <property type="match status" value="1"/>
</dbReference>
<dbReference type="InterPro" id="IPR014004">
    <property type="entry name" value="Transpt-assoc_nodulatn_dom_bac"/>
</dbReference>
<dbReference type="PANTHER" id="PTHR34606">
    <property type="entry name" value="BON DOMAIN-CONTAINING PROTEIN"/>
    <property type="match status" value="1"/>
</dbReference>
<reference evidence="4 5" key="1">
    <citation type="submission" date="2016-10" db="EMBL/GenBank/DDBJ databases">
        <authorList>
            <person name="de Groot N.N."/>
        </authorList>
    </citation>
    <scope>NUCLEOTIDE SEQUENCE [LARGE SCALE GENOMIC DNA]</scope>
    <source>
        <strain evidence="4 5">CGMCC 1.10228</strain>
    </source>
</reference>
<accession>A0A1G7VZF6</accession>
<protein>
    <submittedName>
        <fullName evidence="4">Osmotically-inducible protein OsmY, contains BON domain</fullName>
    </submittedName>
</protein>
<dbReference type="STRING" id="861298.SAMN04488136_10173"/>
<organism evidence="4 5">
    <name type="scientific">Vibrio xiamenensis</name>
    <dbReference type="NCBI Taxonomy" id="861298"/>
    <lineage>
        <taxon>Bacteria</taxon>
        <taxon>Pseudomonadati</taxon>
        <taxon>Pseudomonadota</taxon>
        <taxon>Gammaproteobacteria</taxon>
        <taxon>Vibrionales</taxon>
        <taxon>Vibrionaceae</taxon>
        <taxon>Vibrio</taxon>
    </lineage>
</organism>
<feature type="domain" description="BON" evidence="3">
    <location>
        <begin position="45"/>
        <end position="113"/>
    </location>
</feature>
<dbReference type="NCBIfam" id="NF008247">
    <property type="entry name" value="PRK11023.1"/>
    <property type="match status" value="1"/>
</dbReference>
<feature type="chain" id="PRO_5011438030" evidence="2">
    <location>
        <begin position="26"/>
        <end position="190"/>
    </location>
</feature>
<keyword evidence="5" id="KW-1185">Reference proteome</keyword>
<proteinExistence type="predicted"/>
<evidence type="ECO:0000313" key="4">
    <source>
        <dbReference type="EMBL" id="SDG65051.1"/>
    </source>
</evidence>
<dbReference type="Gene3D" id="3.30.1340.30">
    <property type="match status" value="1"/>
</dbReference>
<dbReference type="RefSeq" id="WP_093268139.1">
    <property type="nucleotide sequence ID" value="NZ_FNDD01000001.1"/>
</dbReference>
<feature type="signal peptide" evidence="2">
    <location>
        <begin position="1"/>
        <end position="25"/>
    </location>
</feature>
<dbReference type="SMART" id="SM00749">
    <property type="entry name" value="BON"/>
    <property type="match status" value="2"/>
</dbReference>
<name>A0A1G7VZF6_9VIBR</name>
<dbReference type="EMBL" id="FNDD01000001">
    <property type="protein sequence ID" value="SDG65051.1"/>
    <property type="molecule type" value="Genomic_DNA"/>
</dbReference>
<evidence type="ECO:0000259" key="3">
    <source>
        <dbReference type="PROSITE" id="PS50914"/>
    </source>
</evidence>
<dbReference type="PROSITE" id="PS50914">
    <property type="entry name" value="BON"/>
    <property type="match status" value="2"/>
</dbReference>
<dbReference type="OrthoDB" id="9783990at2"/>
<evidence type="ECO:0000313" key="5">
    <source>
        <dbReference type="Proteomes" id="UP000198854"/>
    </source>
</evidence>
<dbReference type="Pfam" id="PF04972">
    <property type="entry name" value="BON"/>
    <property type="match status" value="2"/>
</dbReference>
<dbReference type="Proteomes" id="UP000198854">
    <property type="component" value="Unassembled WGS sequence"/>
</dbReference>
<dbReference type="InterPro" id="IPR007055">
    <property type="entry name" value="BON_dom"/>
</dbReference>